<feature type="transmembrane region" description="Helical" evidence="8">
    <location>
        <begin position="163"/>
        <end position="181"/>
    </location>
</feature>
<feature type="region of interest" description="Disordered" evidence="7">
    <location>
        <begin position="1"/>
        <end position="29"/>
    </location>
</feature>
<feature type="transmembrane region" description="Helical" evidence="8">
    <location>
        <begin position="247"/>
        <end position="267"/>
    </location>
</feature>
<feature type="compositionally biased region" description="Polar residues" evidence="7">
    <location>
        <begin position="1"/>
        <end position="26"/>
    </location>
</feature>
<proteinExistence type="inferred from homology"/>
<evidence type="ECO:0000256" key="4">
    <source>
        <dbReference type="ARBA" id="ARBA00022692"/>
    </source>
</evidence>
<feature type="transmembrane region" description="Helical" evidence="8">
    <location>
        <begin position="314"/>
        <end position="331"/>
    </location>
</feature>
<dbReference type="PANTHER" id="PTHR23051">
    <property type="entry name" value="SOLUTE CARRIER FAMILY 35, MEMBER F5"/>
    <property type="match status" value="1"/>
</dbReference>
<evidence type="ECO:0000256" key="6">
    <source>
        <dbReference type="ARBA" id="ARBA00023136"/>
    </source>
</evidence>
<dbReference type="GO" id="GO:0022857">
    <property type="term" value="F:transmembrane transporter activity"/>
    <property type="evidence" value="ECO:0007669"/>
    <property type="project" value="InterPro"/>
</dbReference>
<name>G0U082_TRYVY</name>
<feature type="transmembrane region" description="Helical" evidence="8">
    <location>
        <begin position="279"/>
        <end position="302"/>
    </location>
</feature>
<evidence type="ECO:0000256" key="1">
    <source>
        <dbReference type="ARBA" id="ARBA00004141"/>
    </source>
</evidence>
<sequence>MTYNTKYEVQQEGNEKVVSNTAGNDASQDEAEQKKGCCKRYAPPKYILGVFLIICVAFIWTYASVLIQYIFQEMKYGKPYFMTYFNTNAFAVNTFGFLFVKSWRRLPWKNDKEDAPIYLIDPALQKLYNAKGMGPDDIDEENKTRSAGGEHNVGIKPYSKFKVFKCACFFCPIWFAANYLFNMSLSLTSVSSVTVLSSTSCVWTFIIALCLFDQRVSVVSVTAVGLTVAGSAMIAYSDLSKGDNHGITGDILSITSAMLYAIYTSVIKWHAPDDDRYSVIMMFGMVGAINLLTFWLGLVILHFSEAETFEFPNWVQFLLLFTNALVGTNLSDILWARAVLLTSPVVATVGLVLTTPISMVSDLLIKKAVFNTLYIFGALFLAIGFITINLESKLPSLSCRRQTSR</sequence>
<feature type="transmembrane region" description="Helical" evidence="8">
    <location>
        <begin position="216"/>
        <end position="235"/>
    </location>
</feature>
<keyword evidence="5 8" id="KW-1133">Transmembrane helix</keyword>
<accession>G0U082</accession>
<dbReference type="InterPro" id="IPR037185">
    <property type="entry name" value="EmrE-like"/>
</dbReference>
<dbReference type="EMBL" id="HE573024">
    <property type="protein sequence ID" value="CCC49480.1"/>
    <property type="molecule type" value="Genomic_DNA"/>
</dbReference>
<dbReference type="AlphaFoldDB" id="G0U082"/>
<gene>
    <name evidence="9" type="ORF">TVY486_0800880</name>
</gene>
<evidence type="ECO:0000256" key="7">
    <source>
        <dbReference type="SAM" id="MobiDB-lite"/>
    </source>
</evidence>
<keyword evidence="6 8" id="KW-0472">Membrane</keyword>
<feature type="transmembrane region" description="Helical" evidence="8">
    <location>
        <begin position="338"/>
        <end position="360"/>
    </location>
</feature>
<evidence type="ECO:0000313" key="9">
    <source>
        <dbReference type="EMBL" id="CCC49480.1"/>
    </source>
</evidence>
<dbReference type="Pfam" id="PF06027">
    <property type="entry name" value="SLC35F"/>
    <property type="match status" value="1"/>
</dbReference>
<evidence type="ECO:0000256" key="8">
    <source>
        <dbReference type="SAM" id="Phobius"/>
    </source>
</evidence>
<feature type="transmembrane region" description="Helical" evidence="8">
    <location>
        <begin position="187"/>
        <end position="209"/>
    </location>
</feature>
<organism evidence="9">
    <name type="scientific">Trypanosoma vivax (strain Y486)</name>
    <dbReference type="NCBI Taxonomy" id="1055687"/>
    <lineage>
        <taxon>Eukaryota</taxon>
        <taxon>Discoba</taxon>
        <taxon>Euglenozoa</taxon>
        <taxon>Kinetoplastea</taxon>
        <taxon>Metakinetoplastina</taxon>
        <taxon>Trypanosomatida</taxon>
        <taxon>Trypanosomatidae</taxon>
        <taxon>Trypanosoma</taxon>
        <taxon>Duttonella</taxon>
    </lineage>
</organism>
<keyword evidence="4 8" id="KW-0812">Transmembrane</keyword>
<comment type="similarity">
    <text evidence="2">Belongs to the SLC35F solute transporter family.</text>
</comment>
<evidence type="ECO:0000256" key="3">
    <source>
        <dbReference type="ARBA" id="ARBA00022448"/>
    </source>
</evidence>
<reference evidence="9" key="1">
    <citation type="journal article" date="2012" name="Proc. Natl. Acad. Sci. U.S.A.">
        <title>Antigenic diversity is generated by distinct evolutionary mechanisms in African trypanosome species.</title>
        <authorList>
            <person name="Jackson A.P."/>
            <person name="Berry A."/>
            <person name="Aslett M."/>
            <person name="Allison H.C."/>
            <person name="Burton P."/>
            <person name="Vavrova-Anderson J."/>
            <person name="Brown R."/>
            <person name="Browne H."/>
            <person name="Corton N."/>
            <person name="Hauser H."/>
            <person name="Gamble J."/>
            <person name="Gilderthorp R."/>
            <person name="Marcello L."/>
            <person name="McQuillan J."/>
            <person name="Otto T.D."/>
            <person name="Quail M.A."/>
            <person name="Sanders M.J."/>
            <person name="van Tonder A."/>
            <person name="Ginger M.L."/>
            <person name="Field M.C."/>
            <person name="Barry J.D."/>
            <person name="Hertz-Fowler C."/>
            <person name="Berriman M."/>
        </authorList>
    </citation>
    <scope>NUCLEOTIDE SEQUENCE</scope>
    <source>
        <strain evidence="9">Y486</strain>
    </source>
</reference>
<comment type="subcellular location">
    <subcellularLocation>
        <location evidence="1">Membrane</location>
        <topology evidence="1">Multi-pass membrane protein</topology>
    </subcellularLocation>
</comment>
<dbReference type="GO" id="GO:0016020">
    <property type="term" value="C:membrane"/>
    <property type="evidence" value="ECO:0007669"/>
    <property type="project" value="UniProtKB-SubCell"/>
</dbReference>
<evidence type="ECO:0000256" key="2">
    <source>
        <dbReference type="ARBA" id="ARBA00007863"/>
    </source>
</evidence>
<feature type="transmembrane region" description="Helical" evidence="8">
    <location>
        <begin position="83"/>
        <end position="100"/>
    </location>
</feature>
<feature type="transmembrane region" description="Helical" evidence="8">
    <location>
        <begin position="372"/>
        <end position="390"/>
    </location>
</feature>
<keyword evidence="3" id="KW-0813">Transport</keyword>
<feature type="transmembrane region" description="Helical" evidence="8">
    <location>
        <begin position="46"/>
        <end position="71"/>
    </location>
</feature>
<protein>
    <recommendedName>
        <fullName evidence="10">EamA domain-containing protein</fullName>
    </recommendedName>
</protein>
<evidence type="ECO:0000256" key="5">
    <source>
        <dbReference type="ARBA" id="ARBA00022989"/>
    </source>
</evidence>
<evidence type="ECO:0008006" key="10">
    <source>
        <dbReference type="Google" id="ProtNLM"/>
    </source>
</evidence>
<dbReference type="InterPro" id="IPR009262">
    <property type="entry name" value="SLC35_F1/F2/F6"/>
</dbReference>
<dbReference type="VEuPathDB" id="TriTrypDB:TvY486_0800880"/>
<dbReference type="SUPFAM" id="SSF103481">
    <property type="entry name" value="Multidrug resistance efflux transporter EmrE"/>
    <property type="match status" value="1"/>
</dbReference>
<dbReference type="PANTHER" id="PTHR23051:SF0">
    <property type="entry name" value="SOLUTE CARRIER FAMILY 35 MEMBER F5"/>
    <property type="match status" value="1"/>
</dbReference>